<comment type="catalytic activity">
    <reaction evidence="8">
        <text>dopamine + acetyl-CoA = N-acetyldopamine + CoA + H(+)</text>
        <dbReference type="Rhea" id="RHEA:51388"/>
        <dbReference type="ChEBI" id="CHEBI:15378"/>
        <dbReference type="ChEBI" id="CHEBI:57287"/>
        <dbReference type="ChEBI" id="CHEBI:57288"/>
        <dbReference type="ChEBI" id="CHEBI:59905"/>
        <dbReference type="ChEBI" id="CHEBI:125678"/>
    </reaction>
    <physiologicalReaction direction="left-to-right" evidence="8">
        <dbReference type="Rhea" id="RHEA:51389"/>
    </physiologicalReaction>
</comment>
<dbReference type="EMBL" id="KL363237">
    <property type="protein sequence ID" value="KFD51631.1"/>
    <property type="molecule type" value="Genomic_DNA"/>
</dbReference>
<proteinExistence type="inferred from homology"/>
<feature type="domain" description="N-acetyltransferase" evidence="13">
    <location>
        <begin position="92"/>
        <end position="307"/>
    </location>
</feature>
<keyword evidence="16" id="KW-1185">Reference proteome</keyword>
<evidence type="ECO:0000256" key="3">
    <source>
        <dbReference type="ARBA" id="ARBA00038182"/>
    </source>
</evidence>
<dbReference type="PROSITE" id="PS51186">
    <property type="entry name" value="GNAT"/>
    <property type="match status" value="1"/>
</dbReference>
<dbReference type="InterPro" id="IPR000182">
    <property type="entry name" value="GNAT_dom"/>
</dbReference>
<comment type="pathway">
    <text evidence="2">Aromatic compound metabolism; melatonin biosynthesis; melatonin from serotonin: step 1/2.</text>
</comment>
<evidence type="ECO:0000256" key="9">
    <source>
        <dbReference type="ARBA" id="ARBA00051823"/>
    </source>
</evidence>
<dbReference type="EMBL" id="KL367511">
    <property type="protein sequence ID" value="KFD67770.1"/>
    <property type="molecule type" value="Genomic_DNA"/>
</dbReference>
<dbReference type="PANTHER" id="PTHR20905:SF1">
    <property type="entry name" value="AT07410P-RELATED"/>
    <property type="match status" value="1"/>
</dbReference>
<comment type="catalytic activity">
    <reaction evidence="9">
        <text>serotonin + (9Z)-octadecenoyl-CoA = N-(9Z-octadecenoyl)-serotonin + CoA + H(+)</text>
        <dbReference type="Rhea" id="RHEA:51392"/>
        <dbReference type="ChEBI" id="CHEBI:15378"/>
        <dbReference type="ChEBI" id="CHEBI:57287"/>
        <dbReference type="ChEBI" id="CHEBI:57387"/>
        <dbReference type="ChEBI" id="CHEBI:134064"/>
        <dbReference type="ChEBI" id="CHEBI:350546"/>
    </reaction>
    <physiologicalReaction direction="left-to-right" evidence="9">
        <dbReference type="Rhea" id="RHEA:51393"/>
    </physiologicalReaction>
</comment>
<dbReference type="Gene3D" id="3.40.630.30">
    <property type="match status" value="1"/>
</dbReference>
<evidence type="ECO:0000256" key="2">
    <source>
        <dbReference type="ARBA" id="ARBA00037926"/>
    </source>
</evidence>
<dbReference type="InterPro" id="IPR016181">
    <property type="entry name" value="Acyl_CoA_acyltransferase"/>
</dbReference>
<evidence type="ECO:0000313" key="15">
    <source>
        <dbReference type="EMBL" id="KFD67770.1"/>
    </source>
</evidence>
<dbReference type="EC" id="2.3.1.87" evidence="4"/>
<comment type="catalytic activity">
    <reaction evidence="12">
        <text>serotonin + acetyl-CoA = N-acetylserotonin + CoA + H(+)</text>
        <dbReference type="Rhea" id="RHEA:25217"/>
        <dbReference type="ChEBI" id="CHEBI:15378"/>
        <dbReference type="ChEBI" id="CHEBI:17697"/>
        <dbReference type="ChEBI" id="CHEBI:57287"/>
        <dbReference type="ChEBI" id="CHEBI:57288"/>
        <dbReference type="ChEBI" id="CHEBI:350546"/>
        <dbReference type="EC" id="2.3.1.87"/>
    </reaction>
    <physiologicalReaction direction="left-to-right" evidence="12">
        <dbReference type="Rhea" id="RHEA:25218"/>
    </physiologicalReaction>
</comment>
<evidence type="ECO:0000256" key="12">
    <source>
        <dbReference type="ARBA" id="ARBA00052491"/>
    </source>
</evidence>
<dbReference type="Proteomes" id="UP000030758">
    <property type="component" value="Unassembled WGS sequence"/>
</dbReference>
<dbReference type="CDD" id="cd04301">
    <property type="entry name" value="NAT_SF"/>
    <property type="match status" value="1"/>
</dbReference>
<organism evidence="15">
    <name type="scientific">Trichuris suis</name>
    <name type="common">pig whipworm</name>
    <dbReference type="NCBI Taxonomy" id="68888"/>
    <lineage>
        <taxon>Eukaryota</taxon>
        <taxon>Metazoa</taxon>
        <taxon>Ecdysozoa</taxon>
        <taxon>Nematoda</taxon>
        <taxon>Enoplea</taxon>
        <taxon>Dorylaimia</taxon>
        <taxon>Trichinellida</taxon>
        <taxon>Trichuridae</taxon>
        <taxon>Trichuris</taxon>
    </lineage>
</organism>
<comment type="similarity">
    <text evidence="3">Belongs to the acetyltransferase family. AANAT subfamily.</text>
</comment>
<comment type="catalytic activity">
    <reaction evidence="10">
        <text>serotonin + hexadecanoyl-CoA = N-hexadecanoyl-serotonin + CoA + H(+)</text>
        <dbReference type="Rhea" id="RHEA:51384"/>
        <dbReference type="ChEBI" id="CHEBI:15378"/>
        <dbReference type="ChEBI" id="CHEBI:57287"/>
        <dbReference type="ChEBI" id="CHEBI:57379"/>
        <dbReference type="ChEBI" id="CHEBI:134059"/>
        <dbReference type="ChEBI" id="CHEBI:350546"/>
    </reaction>
    <physiologicalReaction direction="left-to-right" evidence="10">
        <dbReference type="Rhea" id="RHEA:51385"/>
    </physiologicalReaction>
</comment>
<dbReference type="AlphaFoldDB" id="A0A085NE74"/>
<comment type="catalytic activity">
    <reaction evidence="7">
        <text>serotonin + (5Z,8Z,11Z,14Z)-eicosatetraenoyl-CoA = N-[(5Z,8Z,11Z,14Z)-eicosatetraenoyl]-serotonin + CoA + H(+)</text>
        <dbReference type="Rhea" id="RHEA:51396"/>
        <dbReference type="ChEBI" id="CHEBI:15378"/>
        <dbReference type="ChEBI" id="CHEBI:57287"/>
        <dbReference type="ChEBI" id="CHEBI:57368"/>
        <dbReference type="ChEBI" id="CHEBI:132255"/>
        <dbReference type="ChEBI" id="CHEBI:350546"/>
    </reaction>
    <physiologicalReaction direction="left-to-right" evidence="7">
        <dbReference type="Rhea" id="RHEA:51397"/>
    </physiologicalReaction>
</comment>
<evidence type="ECO:0000256" key="11">
    <source>
        <dbReference type="ARBA" id="ARBA00052335"/>
    </source>
</evidence>
<evidence type="ECO:0000256" key="7">
    <source>
        <dbReference type="ARBA" id="ARBA00051284"/>
    </source>
</evidence>
<evidence type="ECO:0000313" key="16">
    <source>
        <dbReference type="Proteomes" id="UP000030764"/>
    </source>
</evidence>
<evidence type="ECO:0000256" key="5">
    <source>
        <dbReference type="ARBA" id="ARBA00050189"/>
    </source>
</evidence>
<dbReference type="GO" id="GO:0004059">
    <property type="term" value="F:aralkylamine N-acetyltransferase activity"/>
    <property type="evidence" value="ECO:0007669"/>
    <property type="project" value="UniProtKB-EC"/>
</dbReference>
<evidence type="ECO:0000256" key="8">
    <source>
        <dbReference type="ARBA" id="ARBA00051711"/>
    </source>
</evidence>
<dbReference type="Proteomes" id="UP000030764">
    <property type="component" value="Unassembled WGS sequence"/>
</dbReference>
<reference evidence="15 16" key="1">
    <citation type="journal article" date="2014" name="Nat. Genet.">
        <title>Genome and transcriptome of the porcine whipworm Trichuris suis.</title>
        <authorList>
            <person name="Jex A.R."/>
            <person name="Nejsum P."/>
            <person name="Schwarz E.M."/>
            <person name="Hu L."/>
            <person name="Young N.D."/>
            <person name="Hall R.S."/>
            <person name="Korhonen P.K."/>
            <person name="Liao S."/>
            <person name="Thamsborg S."/>
            <person name="Xia J."/>
            <person name="Xu P."/>
            <person name="Wang S."/>
            <person name="Scheerlinck J.P."/>
            <person name="Hofmann A."/>
            <person name="Sternberg P.W."/>
            <person name="Wang J."/>
            <person name="Gasser R.B."/>
        </authorList>
    </citation>
    <scope>NUCLEOTIDE SEQUENCE [LARGE SCALE GENOMIC DNA]</scope>
    <source>
        <strain evidence="15">DCEP-RM93F</strain>
        <strain evidence="14">DCEP-RM93M</strain>
    </source>
</reference>
<comment type="catalytic activity">
    <reaction evidence="11">
        <text>dopamine + hexadecanoyl-CoA = N-hexadecanoyl-dopamine + CoA + H(+)</text>
        <dbReference type="Rhea" id="RHEA:51376"/>
        <dbReference type="ChEBI" id="CHEBI:15378"/>
        <dbReference type="ChEBI" id="CHEBI:57287"/>
        <dbReference type="ChEBI" id="CHEBI:57379"/>
        <dbReference type="ChEBI" id="CHEBI:59905"/>
        <dbReference type="ChEBI" id="CHEBI:134058"/>
    </reaction>
    <physiologicalReaction direction="left-to-right" evidence="11">
        <dbReference type="Rhea" id="RHEA:51377"/>
    </physiologicalReaction>
</comment>
<evidence type="ECO:0000259" key="13">
    <source>
        <dbReference type="PROSITE" id="PS51186"/>
    </source>
</evidence>
<name>A0A085NE74_9BILA</name>
<dbReference type="SUPFAM" id="SSF55729">
    <property type="entry name" value="Acyl-CoA N-acyltransferases (Nat)"/>
    <property type="match status" value="1"/>
</dbReference>
<dbReference type="FunFam" id="3.40.630.30:FF:000046">
    <property type="entry name" value="Dopamine N-acetyltransferase"/>
    <property type="match status" value="1"/>
</dbReference>
<accession>A0A085NE74</accession>
<feature type="non-terminal residue" evidence="15">
    <location>
        <position position="1"/>
    </location>
</feature>
<dbReference type="Pfam" id="PF00583">
    <property type="entry name" value="Acetyltransf_1"/>
    <property type="match status" value="1"/>
</dbReference>
<evidence type="ECO:0000256" key="6">
    <source>
        <dbReference type="ARBA" id="ARBA00050849"/>
    </source>
</evidence>
<keyword evidence="1" id="KW-0808">Transferase</keyword>
<sequence>LTLRRKDNQLLIGVWHIQLATHPTCYTNVGTIPVYAKAMISFPGRITTRWRCLRSSPLLQCNRQFRQYFTIPKVNKTLGRFPMSTEEKKTDFKLVQVTKEDKEDVVNFLLSDFLHEEPLSMTLKATQQEARPFFDQLIRACLPSDASYLIRGKSDQIVAMLINKIASLNDDDTYDKIDVPASEPKFSKLADLLNHMAQYMVEHREQFTLPVKRDYLEMEILSVHRNSIGQGLAKKLVDASVELAKNRGCAFATAVATNIASQQLFSKLGFETLYTLMHKDYVDNRGRQIFDCKNNPTDCAKLMVKRW</sequence>
<protein>
    <recommendedName>
        <fullName evidence="4">aralkylamine N-acetyltransferase</fullName>
        <ecNumber evidence="4">2.3.1.87</ecNumber>
    </recommendedName>
</protein>
<evidence type="ECO:0000313" key="14">
    <source>
        <dbReference type="EMBL" id="KFD51631.1"/>
    </source>
</evidence>
<evidence type="ECO:0000256" key="1">
    <source>
        <dbReference type="ARBA" id="ARBA00022679"/>
    </source>
</evidence>
<dbReference type="PANTHER" id="PTHR20905">
    <property type="entry name" value="N-ACETYLTRANSFERASE-RELATED"/>
    <property type="match status" value="1"/>
</dbReference>
<gene>
    <name evidence="14" type="ORF">M513_07510</name>
    <name evidence="15" type="ORF">M514_07510</name>
</gene>
<evidence type="ECO:0000256" key="10">
    <source>
        <dbReference type="ARBA" id="ARBA00052178"/>
    </source>
</evidence>
<comment type="catalytic activity">
    <reaction evidence="5">
        <text>dopamine + (9Z)-octadecenoyl-CoA = N-(9Z-octadecanoyl)-dopamine + CoA + H(+)</text>
        <dbReference type="Rhea" id="RHEA:51380"/>
        <dbReference type="ChEBI" id="CHEBI:15378"/>
        <dbReference type="ChEBI" id="CHEBI:31883"/>
        <dbReference type="ChEBI" id="CHEBI:57287"/>
        <dbReference type="ChEBI" id="CHEBI:57387"/>
        <dbReference type="ChEBI" id="CHEBI:59905"/>
    </reaction>
    <physiologicalReaction direction="left-to-right" evidence="5">
        <dbReference type="Rhea" id="RHEA:51381"/>
    </physiologicalReaction>
</comment>
<evidence type="ECO:0000256" key="4">
    <source>
        <dbReference type="ARBA" id="ARBA00039114"/>
    </source>
</evidence>
<comment type="catalytic activity">
    <reaction evidence="6">
        <text>serotonin + octadecanoyl-CoA = N-octadecanoyl-serotonin + CoA + H(+)</text>
        <dbReference type="Rhea" id="RHEA:51400"/>
        <dbReference type="ChEBI" id="CHEBI:15378"/>
        <dbReference type="ChEBI" id="CHEBI:57287"/>
        <dbReference type="ChEBI" id="CHEBI:57394"/>
        <dbReference type="ChEBI" id="CHEBI:134065"/>
        <dbReference type="ChEBI" id="CHEBI:350546"/>
    </reaction>
    <physiologicalReaction direction="left-to-right" evidence="6">
        <dbReference type="Rhea" id="RHEA:51401"/>
    </physiologicalReaction>
</comment>